<dbReference type="eggNOG" id="COG2771">
    <property type="taxonomic scope" value="Bacteria"/>
</dbReference>
<comment type="caution">
    <text evidence="5">The sequence shown here is derived from an EMBL/GenBank/DDBJ whole genome shotgun (WGS) entry which is preliminary data.</text>
</comment>
<proteinExistence type="predicted"/>
<keyword evidence="1" id="KW-0805">Transcription regulation</keyword>
<evidence type="ECO:0000256" key="1">
    <source>
        <dbReference type="ARBA" id="ARBA00023015"/>
    </source>
</evidence>
<dbReference type="AlphaFoldDB" id="A0A095SL91"/>
<dbReference type="Gene3D" id="3.30.450.20">
    <property type="entry name" value="PAS domain"/>
    <property type="match status" value="1"/>
</dbReference>
<gene>
    <name evidence="5" type="ORF">Y5S_01250</name>
</gene>
<evidence type="ECO:0000256" key="3">
    <source>
        <dbReference type="ARBA" id="ARBA00023163"/>
    </source>
</evidence>
<dbReference type="OrthoDB" id="8874570at2"/>
<dbReference type="SMART" id="SM00421">
    <property type="entry name" value="HTH_LUXR"/>
    <property type="match status" value="1"/>
</dbReference>
<dbReference type="PANTHER" id="PTHR44688">
    <property type="entry name" value="DNA-BINDING TRANSCRIPTIONAL ACTIVATOR DEVR_DOSR"/>
    <property type="match status" value="1"/>
</dbReference>
<protein>
    <submittedName>
        <fullName evidence="5">LuxR family transcriptional regulator</fullName>
    </submittedName>
</protein>
<dbReference type="RefSeq" id="WP_035231378.1">
    <property type="nucleotide sequence ID" value="NZ_ARXV01000004.1"/>
</dbReference>
<feature type="domain" description="HTH luxR-type" evidence="4">
    <location>
        <begin position="132"/>
        <end position="197"/>
    </location>
</feature>
<evidence type="ECO:0000313" key="6">
    <source>
        <dbReference type="Proteomes" id="UP000029444"/>
    </source>
</evidence>
<organism evidence="5 6">
    <name type="scientific">Alcanivorax nanhaiticus</name>
    <dbReference type="NCBI Taxonomy" id="1177154"/>
    <lineage>
        <taxon>Bacteria</taxon>
        <taxon>Pseudomonadati</taxon>
        <taxon>Pseudomonadota</taxon>
        <taxon>Gammaproteobacteria</taxon>
        <taxon>Oceanospirillales</taxon>
        <taxon>Alcanivoracaceae</taxon>
        <taxon>Alcanivorax</taxon>
    </lineage>
</organism>
<keyword evidence="3" id="KW-0804">Transcription</keyword>
<evidence type="ECO:0000259" key="4">
    <source>
        <dbReference type="PROSITE" id="PS50043"/>
    </source>
</evidence>
<dbReference type="InterPro" id="IPR000792">
    <property type="entry name" value="Tscrpt_reg_LuxR_C"/>
</dbReference>
<dbReference type="InterPro" id="IPR036388">
    <property type="entry name" value="WH-like_DNA-bd_sf"/>
</dbReference>
<dbReference type="PROSITE" id="PS50043">
    <property type="entry name" value="HTH_LUXR_2"/>
    <property type="match status" value="1"/>
</dbReference>
<sequence length="201" mass="21885">MTTTAFSAMPNQLAGLTARAMLLENLLDSCCSAFAVCDAQGNIQYANRAAKRLLKRLSPVAGLSLLRGSNRHEFATALEELQAAPGGRPMMTLRLGSERVQVSLSSLELPAEGWVRLVFHYPRAEARPDLKGFACQYALTPTETRVAEHLASGLGAAEIAETQVRSVQTVRTHIKSLFQKTATHSQAELVALISRNEWLLP</sequence>
<evidence type="ECO:0000256" key="2">
    <source>
        <dbReference type="ARBA" id="ARBA00023125"/>
    </source>
</evidence>
<dbReference type="EMBL" id="ARXV01000004">
    <property type="protein sequence ID" value="KGD65357.1"/>
    <property type="molecule type" value="Genomic_DNA"/>
</dbReference>
<evidence type="ECO:0000313" key="5">
    <source>
        <dbReference type="EMBL" id="KGD65357.1"/>
    </source>
</evidence>
<keyword evidence="2" id="KW-0238">DNA-binding</keyword>
<dbReference type="PATRIC" id="fig|1177154.3.peg.1274"/>
<dbReference type="SUPFAM" id="SSF46894">
    <property type="entry name" value="C-terminal effector domain of the bipartite response regulators"/>
    <property type="match status" value="1"/>
</dbReference>
<dbReference type="STRING" id="1177154.Y5S_01250"/>
<dbReference type="Proteomes" id="UP000029444">
    <property type="component" value="Unassembled WGS sequence"/>
</dbReference>
<accession>A0A095SL91</accession>
<dbReference type="GO" id="GO:0003677">
    <property type="term" value="F:DNA binding"/>
    <property type="evidence" value="ECO:0007669"/>
    <property type="project" value="UniProtKB-KW"/>
</dbReference>
<name>A0A095SL91_9GAMM</name>
<dbReference type="PANTHER" id="PTHR44688:SF16">
    <property type="entry name" value="DNA-BINDING TRANSCRIPTIONAL ACTIVATOR DEVR_DOSR"/>
    <property type="match status" value="1"/>
</dbReference>
<dbReference type="InterPro" id="IPR016032">
    <property type="entry name" value="Sig_transdc_resp-reg_C-effctor"/>
</dbReference>
<keyword evidence="6" id="KW-1185">Reference proteome</keyword>
<dbReference type="GO" id="GO:0006355">
    <property type="term" value="P:regulation of DNA-templated transcription"/>
    <property type="evidence" value="ECO:0007669"/>
    <property type="project" value="InterPro"/>
</dbReference>
<dbReference type="PRINTS" id="PR00038">
    <property type="entry name" value="HTHLUXR"/>
</dbReference>
<dbReference type="Pfam" id="PF00196">
    <property type="entry name" value="GerE"/>
    <property type="match status" value="1"/>
</dbReference>
<dbReference type="CDD" id="cd06170">
    <property type="entry name" value="LuxR_C_like"/>
    <property type="match status" value="1"/>
</dbReference>
<reference evidence="5 6" key="1">
    <citation type="submission" date="2012-09" db="EMBL/GenBank/DDBJ databases">
        <title>Genome Sequence of alkane-degrading Bacterium Alcanivorax sp. 19-m-6.</title>
        <authorList>
            <person name="Lai Q."/>
            <person name="Shao Z."/>
        </authorList>
    </citation>
    <scope>NUCLEOTIDE SEQUENCE [LARGE SCALE GENOMIC DNA]</scope>
    <source>
        <strain evidence="5 6">19-m-6</strain>
    </source>
</reference>
<dbReference type="Gene3D" id="1.10.10.10">
    <property type="entry name" value="Winged helix-like DNA-binding domain superfamily/Winged helix DNA-binding domain"/>
    <property type="match status" value="1"/>
</dbReference>